<organism evidence="4 5">
    <name type="scientific">Flavobacterium subsaxonicum WB 4.1-42 = DSM 21790</name>
    <dbReference type="NCBI Taxonomy" id="1121898"/>
    <lineage>
        <taxon>Bacteria</taxon>
        <taxon>Pseudomonadati</taxon>
        <taxon>Bacteroidota</taxon>
        <taxon>Flavobacteriia</taxon>
        <taxon>Flavobacteriales</taxon>
        <taxon>Flavobacteriaceae</taxon>
        <taxon>Flavobacterium</taxon>
    </lineage>
</organism>
<sequence>MNFNKIPSPIIQPEELITASAAIILIDASAGPNAPENYAKQHLAGALYVNLNTQLANVPANAGNGGRHPLPLPGQFAQVLGQLGISAQSHVVVYDDKNGANAAARFWWMLRAAGHTNVQVLNGGFQAAVEAGFPVSSGTEQPQPTSPYPFTHWQLPTATIDEVEAAAADINHMVIDVRDADRYNGLTEPIDLIAGHIPGAVNIPFSTNLDDNGLFLSATALKDKYITALAGTAPAKAIVHCGSGVTACHTILAMDYAGLPLPKLYVGSWSEWSRSNKKLVTKP</sequence>
<proteinExistence type="predicted"/>
<dbReference type="Gene3D" id="3.40.250.10">
    <property type="entry name" value="Rhodanese-like domain"/>
    <property type="match status" value="2"/>
</dbReference>
<evidence type="ECO:0000256" key="2">
    <source>
        <dbReference type="ARBA" id="ARBA00022737"/>
    </source>
</evidence>
<dbReference type="Pfam" id="PF00581">
    <property type="entry name" value="Rhodanese"/>
    <property type="match status" value="2"/>
</dbReference>
<dbReference type="CDD" id="cd01449">
    <property type="entry name" value="TST_Repeat_2"/>
    <property type="match status" value="1"/>
</dbReference>
<keyword evidence="5" id="KW-1185">Reference proteome</keyword>
<dbReference type="SUPFAM" id="SSF52821">
    <property type="entry name" value="Rhodanese/Cell cycle control phosphatase"/>
    <property type="match status" value="2"/>
</dbReference>
<accession>A0A0A2MMG6</accession>
<dbReference type="STRING" id="1121898.GCA_000422725_02487"/>
<dbReference type="CDD" id="cd01448">
    <property type="entry name" value="TST_Repeat_1"/>
    <property type="match status" value="1"/>
</dbReference>
<dbReference type="RefSeq" id="WP_026992837.1">
    <property type="nucleotide sequence ID" value="NZ_JRLY01000008.1"/>
</dbReference>
<dbReference type="EMBL" id="JRLY01000008">
    <property type="protein sequence ID" value="KGO92756.1"/>
    <property type="molecule type" value="Genomic_DNA"/>
</dbReference>
<dbReference type="eggNOG" id="COG2897">
    <property type="taxonomic scope" value="Bacteria"/>
</dbReference>
<reference evidence="4 5" key="1">
    <citation type="submission" date="2013-09" db="EMBL/GenBank/DDBJ databases">
        <authorList>
            <person name="Zeng Z."/>
            <person name="Chen C."/>
        </authorList>
    </citation>
    <scope>NUCLEOTIDE SEQUENCE [LARGE SCALE GENOMIC DNA]</scope>
    <source>
        <strain evidence="4 5">WB 4.1-42</strain>
    </source>
</reference>
<dbReference type="InterPro" id="IPR036873">
    <property type="entry name" value="Rhodanese-like_dom_sf"/>
</dbReference>
<keyword evidence="1 4" id="KW-0808">Transferase</keyword>
<protein>
    <submittedName>
        <fullName evidence="4">Sulfurtransferase</fullName>
    </submittedName>
</protein>
<gene>
    <name evidence="4" type="ORF">Q766_11610</name>
</gene>
<name>A0A0A2MMG6_9FLAO</name>
<dbReference type="InterPro" id="IPR001763">
    <property type="entry name" value="Rhodanese-like_dom"/>
</dbReference>
<dbReference type="GO" id="GO:0004792">
    <property type="term" value="F:thiosulfate-cyanide sulfurtransferase activity"/>
    <property type="evidence" value="ECO:0007669"/>
    <property type="project" value="TreeGrafter"/>
</dbReference>
<evidence type="ECO:0000313" key="5">
    <source>
        <dbReference type="Proteomes" id="UP000030111"/>
    </source>
</evidence>
<keyword evidence="2" id="KW-0677">Repeat</keyword>
<dbReference type="OrthoDB" id="9770030at2"/>
<dbReference type="Proteomes" id="UP000030111">
    <property type="component" value="Unassembled WGS sequence"/>
</dbReference>
<comment type="caution">
    <text evidence="4">The sequence shown here is derived from an EMBL/GenBank/DDBJ whole genome shotgun (WGS) entry which is preliminary data.</text>
</comment>
<feature type="domain" description="Rhodanese" evidence="3">
    <location>
        <begin position="19"/>
        <end position="137"/>
    </location>
</feature>
<evidence type="ECO:0000259" key="3">
    <source>
        <dbReference type="PROSITE" id="PS50206"/>
    </source>
</evidence>
<dbReference type="InterPro" id="IPR045078">
    <property type="entry name" value="TST/MPST-like"/>
</dbReference>
<dbReference type="AlphaFoldDB" id="A0A0A2MMG6"/>
<evidence type="ECO:0000256" key="1">
    <source>
        <dbReference type="ARBA" id="ARBA00022679"/>
    </source>
</evidence>
<dbReference type="PANTHER" id="PTHR11364:SF27">
    <property type="entry name" value="SULFURTRANSFERASE"/>
    <property type="match status" value="1"/>
</dbReference>
<dbReference type="PROSITE" id="PS50206">
    <property type="entry name" value="RHODANESE_3"/>
    <property type="match status" value="2"/>
</dbReference>
<evidence type="ECO:0000313" key="4">
    <source>
        <dbReference type="EMBL" id="KGO92756.1"/>
    </source>
</evidence>
<dbReference type="PANTHER" id="PTHR11364">
    <property type="entry name" value="THIOSULFATE SULFERTANSFERASE"/>
    <property type="match status" value="1"/>
</dbReference>
<feature type="domain" description="Rhodanese" evidence="3">
    <location>
        <begin position="168"/>
        <end position="281"/>
    </location>
</feature>
<dbReference type="SMART" id="SM00450">
    <property type="entry name" value="RHOD"/>
    <property type="match status" value="2"/>
</dbReference>